<organism evidence="1 2">
    <name type="scientific">Peronosclerospora sorghi</name>
    <dbReference type="NCBI Taxonomy" id="230839"/>
    <lineage>
        <taxon>Eukaryota</taxon>
        <taxon>Sar</taxon>
        <taxon>Stramenopiles</taxon>
        <taxon>Oomycota</taxon>
        <taxon>Peronosporomycetes</taxon>
        <taxon>Peronosporales</taxon>
        <taxon>Peronosporaceae</taxon>
        <taxon>Peronosclerospora</taxon>
    </lineage>
</organism>
<proteinExistence type="predicted"/>
<sequence length="436" mass="48955">MKPSKGTSTSSLCNRFLVHGDDAESRVTAPHVDKDTRKSIQEKTTVCHASSSKTSGDSSLIPSMGVADVKIERTGRVANLIRHYERVITNTPVTTSTSRTKSLIKRTHFSAHTQLTSSAKTAETYPKNDIEHHTPSVIVPDASTVVEAQTIAHVGTKCVPFKEAPKQIKVVILHNQVMGTNILTPSEEAKYPPAEKTAVGRTTVVHQLQQRVWSRGEHPDNELESALEVLRRRDLTAMTTASSTLVMKTNVCEQCCWRCVEVPADMLIYNVIVQMSTQSANLLDLRNLLWSLSNLARFRRAKHPLVNCIRSKVRRDLNIHLVELLGEVLLVFSDELKPNQSQSWYVFTAAAAALWDIIVLLESTSTRGSSSWNQTLERLMYLQRHVADLYDNQFPKRHSRSSSTKTGVNPTREQTLFQYVTQARTLLDRIVKYLQS</sequence>
<dbReference type="Proteomes" id="UP001163321">
    <property type="component" value="Chromosome 6"/>
</dbReference>
<gene>
    <name evidence="1" type="ORF">PsorP6_011127</name>
</gene>
<dbReference type="EMBL" id="CM047585">
    <property type="protein sequence ID" value="KAI9910887.1"/>
    <property type="molecule type" value="Genomic_DNA"/>
</dbReference>
<name>A0ACC0VXD5_9STRA</name>
<evidence type="ECO:0000313" key="2">
    <source>
        <dbReference type="Proteomes" id="UP001163321"/>
    </source>
</evidence>
<protein>
    <submittedName>
        <fullName evidence="1">Uncharacterized protein</fullName>
    </submittedName>
</protein>
<evidence type="ECO:0000313" key="1">
    <source>
        <dbReference type="EMBL" id="KAI9910887.1"/>
    </source>
</evidence>
<comment type="caution">
    <text evidence="1">The sequence shown here is derived from an EMBL/GenBank/DDBJ whole genome shotgun (WGS) entry which is preliminary data.</text>
</comment>
<keyword evidence="2" id="KW-1185">Reference proteome</keyword>
<accession>A0ACC0VXD5</accession>
<reference evidence="1 2" key="1">
    <citation type="journal article" date="2022" name="bioRxiv">
        <title>The genome of the oomycete Peronosclerospora sorghi, a cosmopolitan pathogen of maize and sorghum, is inflated with dispersed pseudogenes.</title>
        <authorList>
            <person name="Fletcher K."/>
            <person name="Martin F."/>
            <person name="Isakeit T."/>
            <person name="Cavanaugh K."/>
            <person name="Magill C."/>
            <person name="Michelmore R."/>
        </authorList>
    </citation>
    <scope>NUCLEOTIDE SEQUENCE [LARGE SCALE GENOMIC DNA]</scope>
    <source>
        <strain evidence="1">P6</strain>
    </source>
</reference>